<protein>
    <submittedName>
        <fullName evidence="2">HTH-type transcriptional regulator/antitoxin MqsA</fullName>
    </submittedName>
    <submittedName>
        <fullName evidence="1">YgiT-type zinc finger protein</fullName>
    </submittedName>
</protein>
<dbReference type="Gene3D" id="3.10.20.860">
    <property type="match status" value="1"/>
</dbReference>
<dbReference type="Pfam" id="PF15731">
    <property type="entry name" value="MqsA_antitoxin"/>
    <property type="match status" value="1"/>
</dbReference>
<proteinExistence type="predicted"/>
<dbReference type="InterPro" id="IPR022452">
    <property type="entry name" value="MqsA"/>
</dbReference>
<sequence>MIDLCPECGAADLVYDRHGVSYTYKDRHTTIPSVAAYHCAQCGGVTLDPAAVHRYDELVAQFHRRIDAEAADPAYIRTVRSKLRLDPVEADHVFGTDGFVHLETGRVQPHPSTLKLLKLLERHPELVDELRE</sequence>
<dbReference type="NCBIfam" id="TIGR03830">
    <property type="entry name" value="CxxCG_CxxCG_HTH"/>
    <property type="match status" value="1"/>
</dbReference>
<keyword evidence="4" id="KW-1185">Reference proteome</keyword>
<name>A0A562PXM2_9BURK</name>
<evidence type="ECO:0000313" key="4">
    <source>
        <dbReference type="Proteomes" id="UP000437862"/>
    </source>
</evidence>
<dbReference type="Proteomes" id="UP000437862">
    <property type="component" value="Chromosome"/>
</dbReference>
<dbReference type="RefSeq" id="WP_145874595.1">
    <property type="nucleotide sequence ID" value="NZ_CP046904.1"/>
</dbReference>
<dbReference type="AlphaFoldDB" id="A0A562PXM2"/>
<evidence type="ECO:0000313" key="1">
    <source>
        <dbReference type="EMBL" id="QGZ39903.1"/>
    </source>
</evidence>
<organism evidence="2 3">
    <name type="scientific">Pseudoduganella flava</name>
    <dbReference type="NCBI Taxonomy" id="871742"/>
    <lineage>
        <taxon>Bacteria</taxon>
        <taxon>Pseudomonadati</taxon>
        <taxon>Pseudomonadota</taxon>
        <taxon>Betaproteobacteria</taxon>
        <taxon>Burkholderiales</taxon>
        <taxon>Oxalobacteraceae</taxon>
        <taxon>Telluria group</taxon>
        <taxon>Pseudoduganella</taxon>
    </lineage>
</organism>
<dbReference type="NCBIfam" id="TIGR03831">
    <property type="entry name" value="YgiT_finger"/>
    <property type="match status" value="1"/>
</dbReference>
<dbReference type="EMBL" id="VLKW01000003">
    <property type="protein sequence ID" value="TWI48836.1"/>
    <property type="molecule type" value="Genomic_DNA"/>
</dbReference>
<gene>
    <name evidence="1" type="ORF">GO485_13140</name>
    <name evidence="2" type="ORF">IP92_02229</name>
</gene>
<dbReference type="GO" id="GO:0003677">
    <property type="term" value="F:DNA binding"/>
    <property type="evidence" value="ECO:0007669"/>
    <property type="project" value="InterPro"/>
</dbReference>
<reference evidence="1 4" key="3">
    <citation type="submission" date="2019-12" db="EMBL/GenBank/DDBJ databases">
        <title>Draft Genome Sequences of Six Type Strains of the Genus Massilia.</title>
        <authorList>
            <person name="Miess H."/>
            <person name="Frediansyah A."/>
            <person name="Goeker M."/>
            <person name="Gross H."/>
        </authorList>
    </citation>
    <scope>NUCLEOTIDE SEQUENCE [LARGE SCALE GENOMIC DNA]</scope>
    <source>
        <strain evidence="1 4">DSM 26639</strain>
    </source>
</reference>
<accession>A0A562PXM2</accession>
<reference evidence="2" key="2">
    <citation type="submission" date="2019-07" db="EMBL/GenBank/DDBJ databases">
        <authorList>
            <person name="Whitman W."/>
            <person name="Huntemann M."/>
            <person name="Clum A."/>
            <person name="Pillay M."/>
            <person name="Palaniappan K."/>
            <person name="Varghese N."/>
            <person name="Mikhailova N."/>
            <person name="Stamatis D."/>
            <person name="Reddy T."/>
            <person name="Daum C."/>
            <person name="Shapiro N."/>
            <person name="Ivanova N."/>
            <person name="Kyrpides N."/>
            <person name="Woyke T."/>
        </authorList>
    </citation>
    <scope>NUCLEOTIDE SEQUENCE</scope>
    <source>
        <strain evidence="2">CGMCC 1.10685</strain>
    </source>
</reference>
<dbReference type="EMBL" id="CP046904">
    <property type="protein sequence ID" value="QGZ39903.1"/>
    <property type="molecule type" value="Genomic_DNA"/>
</dbReference>
<dbReference type="Gene3D" id="1.10.260.40">
    <property type="entry name" value="lambda repressor-like DNA-binding domains"/>
    <property type="match status" value="1"/>
</dbReference>
<dbReference type="OrthoDB" id="7349669at2"/>
<dbReference type="InterPro" id="IPR032758">
    <property type="entry name" value="MqsA/HigA-2"/>
</dbReference>
<dbReference type="InterPro" id="IPR010982">
    <property type="entry name" value="Lambda_DNA-bd_dom_sf"/>
</dbReference>
<dbReference type="InterPro" id="IPR022453">
    <property type="entry name" value="Znf_MqsA-type"/>
</dbReference>
<evidence type="ECO:0000313" key="3">
    <source>
        <dbReference type="Proteomes" id="UP000315112"/>
    </source>
</evidence>
<evidence type="ECO:0000313" key="2">
    <source>
        <dbReference type="EMBL" id="TWI48836.1"/>
    </source>
</evidence>
<dbReference type="Proteomes" id="UP000315112">
    <property type="component" value="Unassembled WGS sequence"/>
</dbReference>
<reference evidence="2 3" key="1">
    <citation type="journal article" date="2015" name="Stand. Genomic Sci.">
        <title>Genomic Encyclopedia of Bacterial and Archaeal Type Strains, Phase III: the genomes of soil and plant-associated and newly described type strains.</title>
        <authorList>
            <person name="Whitman W.B."/>
            <person name="Woyke T."/>
            <person name="Klenk H.P."/>
            <person name="Zhou Y."/>
            <person name="Lilburn T.G."/>
            <person name="Beck B.J."/>
            <person name="De Vos P."/>
            <person name="Vandamme P."/>
            <person name="Eisen J.A."/>
            <person name="Garrity G."/>
            <person name="Hugenholtz P."/>
            <person name="Kyrpides N.C."/>
        </authorList>
    </citation>
    <scope>NUCLEOTIDE SEQUENCE [LARGE SCALE GENOMIC DNA]</scope>
    <source>
        <strain evidence="2 3">CGMCC 1.10685</strain>
    </source>
</reference>